<reference evidence="3" key="1">
    <citation type="journal article" date="2019" name="Int. J. Syst. Evol. Microbiol.">
        <title>The Global Catalogue of Microorganisms (GCM) 10K type strain sequencing project: providing services to taxonomists for standard genome sequencing and annotation.</title>
        <authorList>
            <consortium name="The Broad Institute Genomics Platform"/>
            <consortium name="The Broad Institute Genome Sequencing Center for Infectious Disease"/>
            <person name="Wu L."/>
            <person name="Ma J."/>
        </authorList>
    </citation>
    <scope>NUCLEOTIDE SEQUENCE [LARGE SCALE GENOMIC DNA]</scope>
    <source>
        <strain evidence="3">CCM 9110</strain>
    </source>
</reference>
<proteinExistence type="predicted"/>
<name>A0ABW4BEH1_9LACO</name>
<feature type="transmembrane region" description="Helical" evidence="1">
    <location>
        <begin position="69"/>
        <end position="89"/>
    </location>
</feature>
<accession>A0ABW4BEH1</accession>
<feature type="transmembrane region" description="Helical" evidence="1">
    <location>
        <begin position="182"/>
        <end position="202"/>
    </location>
</feature>
<keyword evidence="1" id="KW-0472">Membrane</keyword>
<evidence type="ECO:0000313" key="2">
    <source>
        <dbReference type="EMBL" id="MFD1398879.1"/>
    </source>
</evidence>
<gene>
    <name evidence="2" type="ORF">ACFQ41_06115</name>
</gene>
<dbReference type="RefSeq" id="WP_204118508.1">
    <property type="nucleotide sequence ID" value="NZ_BOLV01000005.1"/>
</dbReference>
<evidence type="ECO:0000313" key="3">
    <source>
        <dbReference type="Proteomes" id="UP001597199"/>
    </source>
</evidence>
<sequence>MRGYWLMLQNELILAWRRYRLVVLALVFLLFGIEAPLVAKLTPALLKSIGQGMTITLPKPTSVMAWQQYYKNMTQIGLFVLAIVASGTVSRELNEGTLVILVAKGLRRNAVIMAKYTMALLQWVVALLLAFGVTYAYTAYYFPDDLSPHPWLALWPLLWFGVLWLAIIILGSTLSKSGFTGFLLGAGVYLGLTLLNMFKAVHRFNPVSLTNDNLALLTGTKTFWSLAPAYAVTLAGAVACLALAMLVLKKRRL</sequence>
<feature type="transmembrane region" description="Helical" evidence="1">
    <location>
        <begin position="116"/>
        <end position="140"/>
    </location>
</feature>
<dbReference type="Proteomes" id="UP001597199">
    <property type="component" value="Unassembled WGS sequence"/>
</dbReference>
<keyword evidence="1" id="KW-0812">Transmembrane</keyword>
<keyword evidence="1" id="KW-1133">Transmembrane helix</keyword>
<organism evidence="2 3">
    <name type="scientific">Lacticaseibacillus suilingensis</name>
    <dbReference type="NCBI Taxonomy" id="2799577"/>
    <lineage>
        <taxon>Bacteria</taxon>
        <taxon>Bacillati</taxon>
        <taxon>Bacillota</taxon>
        <taxon>Bacilli</taxon>
        <taxon>Lactobacillales</taxon>
        <taxon>Lactobacillaceae</taxon>
        <taxon>Lacticaseibacillus</taxon>
    </lineage>
</organism>
<protein>
    <submittedName>
        <fullName evidence="2">ABC transporter permease</fullName>
    </submittedName>
</protein>
<comment type="caution">
    <text evidence="2">The sequence shown here is derived from an EMBL/GenBank/DDBJ whole genome shotgun (WGS) entry which is preliminary data.</text>
</comment>
<evidence type="ECO:0000256" key="1">
    <source>
        <dbReference type="SAM" id="Phobius"/>
    </source>
</evidence>
<feature type="transmembrane region" description="Helical" evidence="1">
    <location>
        <begin position="152"/>
        <end position="170"/>
    </location>
</feature>
<feature type="transmembrane region" description="Helical" evidence="1">
    <location>
        <begin position="222"/>
        <end position="248"/>
    </location>
</feature>
<keyword evidence="3" id="KW-1185">Reference proteome</keyword>
<dbReference type="EMBL" id="JBHTOA010000025">
    <property type="protein sequence ID" value="MFD1398879.1"/>
    <property type="molecule type" value="Genomic_DNA"/>
</dbReference>